<evidence type="ECO:0008006" key="3">
    <source>
        <dbReference type="Google" id="ProtNLM"/>
    </source>
</evidence>
<reference evidence="1" key="1">
    <citation type="submission" date="2018-04" db="EMBL/GenBank/DDBJ databases">
        <title>Whole genome sequencing of Hypsizygus marmoreus.</title>
        <authorList>
            <person name="Choi I.-G."/>
            <person name="Min B."/>
            <person name="Kim J.-G."/>
            <person name="Kim S."/>
            <person name="Oh Y.-L."/>
            <person name="Kong W.-S."/>
            <person name="Park H."/>
            <person name="Jeong J."/>
            <person name="Song E.-S."/>
        </authorList>
    </citation>
    <scope>NUCLEOTIDE SEQUENCE [LARGE SCALE GENOMIC DNA]</scope>
    <source>
        <strain evidence="1">51987-8</strain>
    </source>
</reference>
<accession>A0A369JZ10</accession>
<gene>
    <name evidence="1" type="ORF">Hypma_003826</name>
</gene>
<dbReference type="EMBL" id="LUEZ02000015">
    <property type="protein sequence ID" value="RDB27601.1"/>
    <property type="molecule type" value="Genomic_DNA"/>
</dbReference>
<dbReference type="InterPro" id="IPR032675">
    <property type="entry name" value="LRR_dom_sf"/>
</dbReference>
<dbReference type="InParanoid" id="A0A369JZ10"/>
<dbReference type="OrthoDB" id="3354475at2759"/>
<dbReference type="SUPFAM" id="SSF52047">
    <property type="entry name" value="RNI-like"/>
    <property type="match status" value="1"/>
</dbReference>
<name>A0A369JZ10_HYPMA</name>
<evidence type="ECO:0000313" key="1">
    <source>
        <dbReference type="EMBL" id="RDB27601.1"/>
    </source>
</evidence>
<proteinExistence type="predicted"/>
<organism evidence="1 2">
    <name type="scientific">Hypsizygus marmoreus</name>
    <name type="common">White beech mushroom</name>
    <name type="synonym">Agaricus marmoreus</name>
    <dbReference type="NCBI Taxonomy" id="39966"/>
    <lineage>
        <taxon>Eukaryota</taxon>
        <taxon>Fungi</taxon>
        <taxon>Dikarya</taxon>
        <taxon>Basidiomycota</taxon>
        <taxon>Agaricomycotina</taxon>
        <taxon>Agaricomycetes</taxon>
        <taxon>Agaricomycetidae</taxon>
        <taxon>Agaricales</taxon>
        <taxon>Tricholomatineae</taxon>
        <taxon>Lyophyllaceae</taxon>
        <taxon>Hypsizygus</taxon>
    </lineage>
</organism>
<evidence type="ECO:0000313" key="2">
    <source>
        <dbReference type="Proteomes" id="UP000076154"/>
    </source>
</evidence>
<sequence length="444" mass="49850">MISMNLTRELKESDWHRINYYGAKVRHLDLRCSEYPDRWIAMIHSEALKAITTSQFFQCFVPKLRSLKLPLDDDCVLTLIPYLQCVLSRTLATIHISESSRRLARGRETTLMPHLLRHCPNIEVFKVLGFVLMQIPLCIPSMSELMCNLNNIRELNLGTFSPTPEMVRHLGDLPSLRSWTSLRTCDGVYDLKLFTTTGNRFPALRIFGFVSSWTTATAVVDSMRCPFESLSIEASPPQATDADSVRAFDQLIASMTAHPTVKSLLNLEISAWSCRTDAEPDVVSSTYERLFSFTALRSLTVGVNFPHNLDDSWIMSAAMAWPHLPELSLPGDGPPRMTLAGLIPLVKQCPHLSVLGLPVRLDPFEIKLLSGTSNAKIQCLAVLNKSIASPIAVFRCLVAMFPMLRSIYAILPDRDPGYKQLLEMFEDTEGVVEVPYYGDDDPLI</sequence>
<keyword evidence="2" id="KW-1185">Reference proteome</keyword>
<dbReference type="Proteomes" id="UP000076154">
    <property type="component" value="Unassembled WGS sequence"/>
</dbReference>
<dbReference type="STRING" id="39966.A0A369JZ10"/>
<dbReference type="AlphaFoldDB" id="A0A369JZ10"/>
<comment type="caution">
    <text evidence="1">The sequence shown here is derived from an EMBL/GenBank/DDBJ whole genome shotgun (WGS) entry which is preliminary data.</text>
</comment>
<protein>
    <recommendedName>
        <fullName evidence="3">F-box domain-containing protein</fullName>
    </recommendedName>
</protein>
<dbReference type="Gene3D" id="3.80.10.10">
    <property type="entry name" value="Ribonuclease Inhibitor"/>
    <property type="match status" value="1"/>
</dbReference>